<feature type="region of interest" description="Disordered" evidence="2">
    <location>
        <begin position="717"/>
        <end position="935"/>
    </location>
</feature>
<proteinExistence type="predicted"/>
<feature type="region of interest" description="Disordered" evidence="2">
    <location>
        <begin position="1"/>
        <end position="29"/>
    </location>
</feature>
<dbReference type="Proteomes" id="UP000294933">
    <property type="component" value="Unassembled WGS sequence"/>
</dbReference>
<evidence type="ECO:0000313" key="4">
    <source>
        <dbReference type="Proteomes" id="UP000294933"/>
    </source>
</evidence>
<dbReference type="EMBL" id="ML170157">
    <property type="protein sequence ID" value="TDL28968.1"/>
    <property type="molecule type" value="Genomic_DNA"/>
</dbReference>
<gene>
    <name evidence="3" type="ORF">BD410DRAFT_781527</name>
</gene>
<feature type="compositionally biased region" description="Polar residues" evidence="2">
    <location>
        <begin position="333"/>
        <end position="344"/>
    </location>
</feature>
<dbReference type="VEuPathDB" id="FungiDB:BD410DRAFT_781527"/>
<feature type="compositionally biased region" description="Basic and acidic residues" evidence="2">
    <location>
        <begin position="1744"/>
        <end position="1754"/>
    </location>
</feature>
<feature type="region of interest" description="Disordered" evidence="2">
    <location>
        <begin position="305"/>
        <end position="344"/>
    </location>
</feature>
<feature type="region of interest" description="Disordered" evidence="2">
    <location>
        <begin position="178"/>
        <end position="234"/>
    </location>
</feature>
<feature type="region of interest" description="Disordered" evidence="2">
    <location>
        <begin position="1744"/>
        <end position="1765"/>
    </location>
</feature>
<feature type="compositionally biased region" description="Low complexity" evidence="2">
    <location>
        <begin position="1845"/>
        <end position="1858"/>
    </location>
</feature>
<feature type="region of interest" description="Disordered" evidence="2">
    <location>
        <begin position="116"/>
        <end position="151"/>
    </location>
</feature>
<keyword evidence="1" id="KW-0175">Coiled coil</keyword>
<organism evidence="3 4">
    <name type="scientific">Rickenella mellea</name>
    <dbReference type="NCBI Taxonomy" id="50990"/>
    <lineage>
        <taxon>Eukaryota</taxon>
        <taxon>Fungi</taxon>
        <taxon>Dikarya</taxon>
        <taxon>Basidiomycota</taxon>
        <taxon>Agaricomycotina</taxon>
        <taxon>Agaricomycetes</taxon>
        <taxon>Hymenochaetales</taxon>
        <taxon>Rickenellaceae</taxon>
        <taxon>Rickenella</taxon>
    </lineage>
</organism>
<feature type="region of interest" description="Disordered" evidence="2">
    <location>
        <begin position="954"/>
        <end position="1050"/>
    </location>
</feature>
<feature type="compositionally biased region" description="Basic and acidic residues" evidence="2">
    <location>
        <begin position="960"/>
        <end position="987"/>
    </location>
</feature>
<sequence length="1907" mass="208720">MATQHRQPPSRLYIPPSMGGQQPDGAQMFSPALHTGMQQSFMPSFPLNTPSAMQTPMQSSFYPHPPGAPARPAHVGHGRFSSMAQLAAAGIHPPNMPITPINQHQFPPHMMLGGQPGLSAQPFVPKSRRTPSLGGPPKAPLGGPGRKHSPLPPAASIAAAAVADKLKQKKIVIKIPAESSSADDAETSTPTPRALWSRTPLHPSLLPETPAILPPEKISSEGHPDEDSKRPLPPTIDVFLPGKAAWDDMKQRIIEEKLKKLGVEKGLGSSVPGIIAPHARAASISSPADPALLFYKLNKLQQSQNASHTSSLAPSPQPSSLSVSPNPSMPPRFQNSHGHSMSLAQPNFAVPSYNPNGAINIYGPQSAVGPDITFSNLQDQPPSLDLFAPQGRVPVPVASLNPPAVPSRPESKPDFARGFGLDIPEEEEEEEQEDIAQPSEPNFEEPAEESTALVLQDDLRAEIEPVEDTSAMKTAVHTRHASRVSVALSVGSVKKPLEEVANVYEGDSGATQVDGGDEEEKVSPQDPELDTDGVGEWTGSEDFRSPGDASEEESIGEWSNPSDEERARQDRARRRARRRALELPRRLPNFPRPPDAPFVGRRPDDDIISNPSEEEHMLQAAPHNVQDHDGRAHLRTPSTSSGRITRPLPPLPHSRNDSGQFSYHDPALAHSRGTSDQFVYPTSRPSSNPNMPDTAVPIKKEALNPFAKPFVFGSRPSISFQPGSFGGSAGSSQHAPSPAGHNRMPSLGSSILNVAAPEFKPGSFNFRPPAGVPELTFPTPIVAPPVAPDLTTRAAQGREKRMKLTDSLNGESQSEDEENTNPFNTFRFPQESVSPQPKRRSAPASPKQSTTRRKDSLNAQAPPFTFSGFSSLAPLTLPFAPSDNKLPHPLVSSERDDDSNISRSEDGDDEDDDQDSQAGLHLPSVSKQKRAPIPLDFKHPVSTNMVPAGLFKNLGSADLTDDRDRTRPTVRSRLDTRDTYDHKREPSLDDSSVPAISNHASRRLTLDSEAVDTPVEFNESLGSANQMGRRSSLPTLHNASDSKTSIRIPDLGSADHANRFEQRLENMIDSKIDKLRKTMLAVQAPPDAKFISVATDEMVKEAMTMFRTQLQESAARGFDDSQADARGEMDFELIRNIIDQSHEDSRKLLQRELSEILQRFDSAALHGSTGVSPNLVPMIQDLRTTILRSDAHITDRLEGLEESSRIHMGDNERSSLVYELLDALTPNLAALRPEPLDYDSLTARLTQAVKPHISQLIDLASDKRETAGLIVDSLRPHLRNLIPQAPGLDVDNIVRQVTANVSRIVDPIDTHVIKEQVADLVVERMDSRLAVRDMALNADKLAERMGEIVAPLISRVDQLVESVDSVGNDQDDISSLTQGLAAAHKDLTAALSDLPAQLIAATETLQLAHKQSTVHESEQRKQHERLAKIEGSVDSVVTSRETLLAQNERLLTLSQDIAARISAIPDSLKETTQLMQTTQSDILDRLSSRKESEELRTVTLANTDLQVQLAKARAAHGQVRVEKDNLNERFVVVEAERDLLRTQIEELQSTATTRASEHAALQSRATEQELAMQTALERLKTSDVTAQAQQERIAELEKANRELMLEKHQWKSKVEALEMQVAFGLRDKEAVVQTLNLVQSDRDSLAAQQSHWDDLRRAGENIEALAKLIGQADSEEVKELKRARDRSKVLEGEHAALQKRFKDQESRLANVERASATARQNLASAQQRASDWEKKARDFEADLERTSTKLEQSEQTRSQLDADYSMTRLQLEEHEAEDRVVKDRERNLLEEKSALESRIAKLTADLEHAKRSGYTNGHDSTLRSSSRASPAYGATPRLTNGKPLSRPVSIAPSSPPSSTWDSMHAPSGGRTTPKPWQSSGYNRARAPSPTPSTVSVTPTEGADGWWS</sequence>
<dbReference type="OrthoDB" id="3357224at2759"/>
<dbReference type="STRING" id="50990.A0A4Y7QNT6"/>
<feature type="region of interest" description="Disordered" evidence="2">
    <location>
        <begin position="1810"/>
        <end position="1907"/>
    </location>
</feature>
<feature type="compositionally biased region" description="Polar residues" evidence="2">
    <location>
        <begin position="1020"/>
        <end position="1045"/>
    </location>
</feature>
<feature type="compositionally biased region" description="Polar residues" evidence="2">
    <location>
        <begin position="1813"/>
        <end position="1828"/>
    </location>
</feature>
<keyword evidence="4" id="KW-1185">Reference proteome</keyword>
<accession>A0A4Y7QNT6</accession>
<protein>
    <submittedName>
        <fullName evidence="3">Uncharacterized protein</fullName>
    </submittedName>
</protein>
<feature type="compositionally biased region" description="Basic and acidic residues" evidence="2">
    <location>
        <begin position="218"/>
        <end position="230"/>
    </location>
</feature>
<feature type="compositionally biased region" description="Low complexity" evidence="2">
    <location>
        <begin position="310"/>
        <end position="326"/>
    </location>
</feature>
<reference evidence="3 4" key="1">
    <citation type="submission" date="2018-06" db="EMBL/GenBank/DDBJ databases">
        <title>A transcriptomic atlas of mushroom development highlights an independent origin of complex multicellularity.</title>
        <authorList>
            <consortium name="DOE Joint Genome Institute"/>
            <person name="Krizsan K."/>
            <person name="Almasi E."/>
            <person name="Merenyi Z."/>
            <person name="Sahu N."/>
            <person name="Viragh M."/>
            <person name="Koszo T."/>
            <person name="Mondo S."/>
            <person name="Kiss B."/>
            <person name="Balint B."/>
            <person name="Kues U."/>
            <person name="Barry K."/>
            <person name="Hegedus J.C."/>
            <person name="Henrissat B."/>
            <person name="Johnson J."/>
            <person name="Lipzen A."/>
            <person name="Ohm R."/>
            <person name="Nagy I."/>
            <person name="Pangilinan J."/>
            <person name="Yan J."/>
            <person name="Xiong Y."/>
            <person name="Grigoriev I.V."/>
            <person name="Hibbett D.S."/>
            <person name="Nagy L.G."/>
        </authorList>
    </citation>
    <scope>NUCLEOTIDE SEQUENCE [LARGE SCALE GENOMIC DNA]</scope>
    <source>
        <strain evidence="3 4">SZMC22713</strain>
    </source>
</reference>
<feature type="region of interest" description="Disordered" evidence="2">
    <location>
        <begin position="495"/>
        <end position="696"/>
    </location>
</feature>
<feature type="compositionally biased region" description="Acidic residues" evidence="2">
    <location>
        <begin position="906"/>
        <end position="915"/>
    </location>
</feature>
<name>A0A4Y7QNT6_9AGAM</name>
<feature type="coiled-coil region" evidence="1">
    <location>
        <begin position="1579"/>
        <end position="1620"/>
    </location>
</feature>
<evidence type="ECO:0000256" key="2">
    <source>
        <dbReference type="SAM" id="MobiDB-lite"/>
    </source>
</evidence>
<feature type="region of interest" description="Disordered" evidence="2">
    <location>
        <begin position="399"/>
        <end position="480"/>
    </location>
</feature>
<evidence type="ECO:0000256" key="1">
    <source>
        <dbReference type="SAM" id="Coils"/>
    </source>
</evidence>
<feature type="compositionally biased region" description="Acidic residues" evidence="2">
    <location>
        <begin position="423"/>
        <end position="434"/>
    </location>
</feature>
<evidence type="ECO:0000313" key="3">
    <source>
        <dbReference type="EMBL" id="TDL28968.1"/>
    </source>
</evidence>